<reference evidence="3 4" key="1">
    <citation type="submission" date="2023-07" db="EMBL/GenBank/DDBJ databases">
        <title>Sorghum-associated microbial communities from plants grown in Nebraska, USA.</title>
        <authorList>
            <person name="Schachtman D."/>
        </authorList>
    </citation>
    <scope>NUCLEOTIDE SEQUENCE [LARGE SCALE GENOMIC DNA]</scope>
    <source>
        <strain evidence="3 4">BE124</strain>
    </source>
</reference>
<dbReference type="EMBL" id="JAVDTX010000001">
    <property type="protein sequence ID" value="MDR6844094.1"/>
    <property type="molecule type" value="Genomic_DNA"/>
</dbReference>
<dbReference type="InterPro" id="IPR016186">
    <property type="entry name" value="C-type_lectin-like/link_sf"/>
</dbReference>
<dbReference type="Pfam" id="PF19081">
    <property type="entry name" value="Ig_7"/>
    <property type="match status" value="2"/>
</dbReference>
<gene>
    <name evidence="3" type="ORF">J2W95_000774</name>
</gene>
<keyword evidence="4" id="KW-1185">Reference proteome</keyword>
<feature type="chain" id="PRO_5046943419" evidence="1">
    <location>
        <begin position="24"/>
        <end position="718"/>
    </location>
</feature>
<dbReference type="InterPro" id="IPR026341">
    <property type="entry name" value="T9SS_type_B"/>
</dbReference>
<dbReference type="SUPFAM" id="SSF56436">
    <property type="entry name" value="C-type lectin-like"/>
    <property type="match status" value="1"/>
</dbReference>
<evidence type="ECO:0000256" key="1">
    <source>
        <dbReference type="SAM" id="SignalP"/>
    </source>
</evidence>
<name>A0ABU1RZC1_9FLAO</name>
<dbReference type="InterPro" id="IPR034007">
    <property type="entry name" value="CTLD_bac"/>
</dbReference>
<comment type="caution">
    <text evidence="3">The sequence shown here is derived from an EMBL/GenBank/DDBJ whole genome shotgun (WGS) entry which is preliminary data.</text>
</comment>
<dbReference type="InterPro" id="IPR044023">
    <property type="entry name" value="Ig_7"/>
</dbReference>
<proteinExistence type="predicted"/>
<dbReference type="CDD" id="cd03603">
    <property type="entry name" value="CLECT_VCBS"/>
    <property type="match status" value="1"/>
</dbReference>
<evidence type="ECO:0000313" key="4">
    <source>
        <dbReference type="Proteomes" id="UP001261871"/>
    </source>
</evidence>
<dbReference type="RefSeq" id="WP_310004128.1">
    <property type="nucleotide sequence ID" value="NZ_JAVDTX010000001.1"/>
</dbReference>
<dbReference type="NCBIfam" id="TIGR04131">
    <property type="entry name" value="Bac_Flav_CTERM"/>
    <property type="match status" value="1"/>
</dbReference>
<keyword evidence="1" id="KW-0732">Signal</keyword>
<evidence type="ECO:0000259" key="2">
    <source>
        <dbReference type="PROSITE" id="PS50041"/>
    </source>
</evidence>
<dbReference type="InterPro" id="IPR016187">
    <property type="entry name" value="CTDL_fold"/>
</dbReference>
<evidence type="ECO:0000313" key="3">
    <source>
        <dbReference type="EMBL" id="MDR6844094.1"/>
    </source>
</evidence>
<dbReference type="PROSITE" id="PS50041">
    <property type="entry name" value="C_TYPE_LECTIN_2"/>
    <property type="match status" value="1"/>
</dbReference>
<accession>A0ABU1RZC1</accession>
<dbReference type="InterPro" id="IPR001304">
    <property type="entry name" value="C-type_lectin-like"/>
</dbReference>
<sequence length="718" mass="77481">MKIKPHINILLLFAFSIYNFGHANSIPNPPKKGVTASLTKTHSLADNAPVLTATGNQVYCPLTNVNIVTSISISDPDTVETLIDAIYIQISSGYVIGKDKLSLNTTTTPHPKVIADWNQNEGKLTLKGTGAPMSYADFENAIRDVQFNNSSTTPNGTRNFSISIGQANYLPRNGHYYEYVPFTGISWTSARDAAEIRTYYGLKGYLATLTAADEAQLAGEQAPGAGWIGGSDAETEGVWKWVTGPEAGTVFWNGLSNGSTPNFAFWNNNEPNQAGVENYAHITKPGVGIPGSWNDLQVAGNPSGDYQSKGYIVEYGAPGDPALQLSAFTTLTIASISSTTPASRCDPGTVTLQATATSGTINWYNELTDGNHIGTGSSLTIPFLSTNTTYYAETTTTNCASGRVAIEAKINIIPTIINTNSPATNCGPGLFTLTATTSSVGTVNWYSQVGGSAIGSGLSYITTHISANTTYYAEATNNGCTNSIKVPVDIRVYPLPVVINETVKKCSSSTITLDAAIPNISYLWSTNETTQTIDVSTTGIYTVDVTSQAPESCTNRKTITVSEDNKPEIKNVAVNEATVAIELVKSEDYFEFSIDGINYQNSNVFNNAPSGLQSAYVRDINKCSTDNEPFIVIIVPKFFTPNNDSFNDIWEVKGLAEYPLGEVTLFDRYGKLITRLNHSNRSWDGTVNKNPLPASDYWYILKLDPNSPELKGHFSLKR</sequence>
<feature type="domain" description="C-type lectin" evidence="2">
    <location>
        <begin position="172"/>
        <end position="295"/>
    </location>
</feature>
<dbReference type="Pfam" id="PF13585">
    <property type="entry name" value="CHU_C"/>
    <property type="match status" value="1"/>
</dbReference>
<dbReference type="Gene3D" id="3.10.100.10">
    <property type="entry name" value="Mannose-Binding Protein A, subunit A"/>
    <property type="match status" value="1"/>
</dbReference>
<protein>
    <submittedName>
        <fullName evidence="3">Gliding motility-associated-like protein</fullName>
    </submittedName>
</protein>
<feature type="signal peptide" evidence="1">
    <location>
        <begin position="1"/>
        <end position="23"/>
    </location>
</feature>
<dbReference type="Proteomes" id="UP001261871">
    <property type="component" value="Unassembled WGS sequence"/>
</dbReference>
<organism evidence="3 4">
    <name type="scientific">Flavobacterium granuli</name>
    <dbReference type="NCBI Taxonomy" id="280093"/>
    <lineage>
        <taxon>Bacteria</taxon>
        <taxon>Pseudomonadati</taxon>
        <taxon>Bacteroidota</taxon>
        <taxon>Flavobacteriia</taxon>
        <taxon>Flavobacteriales</taxon>
        <taxon>Flavobacteriaceae</taxon>
        <taxon>Flavobacterium</taxon>
    </lineage>
</organism>